<dbReference type="Gene3D" id="1.10.1060.10">
    <property type="entry name" value="Alpha-helical ferredoxin"/>
    <property type="match status" value="1"/>
</dbReference>
<reference evidence="7 8" key="1">
    <citation type="submission" date="2016-12" db="EMBL/GenBank/DDBJ databases">
        <authorList>
            <person name="Song W.-J."/>
            <person name="Kurnit D.M."/>
        </authorList>
    </citation>
    <scope>NUCLEOTIDE SEQUENCE [LARGE SCALE GENOMIC DNA]</scope>
    <source>
        <strain evidence="7 8">DSM 11393</strain>
    </source>
</reference>
<evidence type="ECO:0000256" key="3">
    <source>
        <dbReference type="ARBA" id="ARBA00023002"/>
    </source>
</evidence>
<dbReference type="EMBL" id="FRDI01000008">
    <property type="protein sequence ID" value="SHN67055.1"/>
    <property type="molecule type" value="Genomic_DNA"/>
</dbReference>
<dbReference type="AlphaFoldDB" id="A0A1M7T8I7"/>
<feature type="domain" description="4Fe-4S ferredoxin-type" evidence="6">
    <location>
        <begin position="20"/>
        <end position="49"/>
    </location>
</feature>
<evidence type="ECO:0000256" key="1">
    <source>
        <dbReference type="ARBA" id="ARBA00022485"/>
    </source>
</evidence>
<dbReference type="InterPro" id="IPR017896">
    <property type="entry name" value="4Fe4S_Fe-S-bd"/>
</dbReference>
<gene>
    <name evidence="7" type="ORF">SAMN02745728_01728</name>
</gene>
<dbReference type="InterPro" id="IPR051460">
    <property type="entry name" value="HdrC_iron-sulfur_subunit"/>
</dbReference>
<protein>
    <submittedName>
        <fullName evidence="7">Heterodisulfide reductase subunit C</fullName>
    </submittedName>
</protein>
<dbReference type="InterPro" id="IPR009051">
    <property type="entry name" value="Helical_ferredxn"/>
</dbReference>
<evidence type="ECO:0000256" key="5">
    <source>
        <dbReference type="ARBA" id="ARBA00023014"/>
    </source>
</evidence>
<proteinExistence type="predicted"/>
<keyword evidence="2" id="KW-0479">Metal-binding</keyword>
<dbReference type="GO" id="GO:0005886">
    <property type="term" value="C:plasma membrane"/>
    <property type="evidence" value="ECO:0007669"/>
    <property type="project" value="TreeGrafter"/>
</dbReference>
<keyword evidence="1" id="KW-0004">4Fe-4S</keyword>
<dbReference type="GO" id="GO:0051539">
    <property type="term" value="F:4 iron, 4 sulfur cluster binding"/>
    <property type="evidence" value="ECO:0007669"/>
    <property type="project" value="UniProtKB-KW"/>
</dbReference>
<evidence type="ECO:0000256" key="4">
    <source>
        <dbReference type="ARBA" id="ARBA00023004"/>
    </source>
</evidence>
<evidence type="ECO:0000256" key="2">
    <source>
        <dbReference type="ARBA" id="ARBA00022723"/>
    </source>
</evidence>
<sequence length="185" mass="21242">MDNVNLSRSCDRSFTRQVEKASGQNLKNCYQCGNCTAGCPLNAAYDIPVSRMMRLIQLGQKETLLKSKSIWMCASCEACTTRCPNSIDIARVLEVCRHMARKEDYVAEPRVKKFFDSFLLTVAKFGRSFELGVMALYMLRTGRLTTDIDLVPKILPKNKLAFLPHMIQGRKEVEEIFKRYQERNK</sequence>
<keyword evidence="8" id="KW-1185">Reference proteome</keyword>
<dbReference type="STRING" id="1121455.SAMN02745728_01728"/>
<dbReference type="PANTHER" id="PTHR43255:SF1">
    <property type="entry name" value="IRON-SULFUR-BINDING OXIDOREDUCTASE FADF-RELATED"/>
    <property type="match status" value="1"/>
</dbReference>
<dbReference type="PROSITE" id="PS00198">
    <property type="entry name" value="4FE4S_FER_1"/>
    <property type="match status" value="1"/>
</dbReference>
<accession>A0A1M7T8I7</accession>
<organism evidence="7 8">
    <name type="scientific">Desulfovibrio litoralis DSM 11393</name>
    <dbReference type="NCBI Taxonomy" id="1121455"/>
    <lineage>
        <taxon>Bacteria</taxon>
        <taxon>Pseudomonadati</taxon>
        <taxon>Thermodesulfobacteriota</taxon>
        <taxon>Desulfovibrionia</taxon>
        <taxon>Desulfovibrionales</taxon>
        <taxon>Desulfovibrionaceae</taxon>
        <taxon>Desulfovibrio</taxon>
    </lineage>
</organism>
<dbReference type="PANTHER" id="PTHR43255">
    <property type="entry name" value="IRON-SULFUR-BINDING OXIDOREDUCTASE FADF-RELATED-RELATED"/>
    <property type="match status" value="1"/>
</dbReference>
<name>A0A1M7T8I7_9BACT</name>
<dbReference type="Proteomes" id="UP000186469">
    <property type="component" value="Unassembled WGS sequence"/>
</dbReference>
<evidence type="ECO:0000313" key="8">
    <source>
        <dbReference type="Proteomes" id="UP000186469"/>
    </source>
</evidence>
<keyword evidence="4" id="KW-0408">Iron</keyword>
<evidence type="ECO:0000259" key="6">
    <source>
        <dbReference type="PROSITE" id="PS51379"/>
    </source>
</evidence>
<keyword evidence="3" id="KW-0560">Oxidoreductase</keyword>
<dbReference type="Pfam" id="PF13534">
    <property type="entry name" value="Fer4_17"/>
    <property type="match status" value="1"/>
</dbReference>
<dbReference type="SUPFAM" id="SSF46548">
    <property type="entry name" value="alpha-helical ferredoxin"/>
    <property type="match status" value="1"/>
</dbReference>
<dbReference type="InterPro" id="IPR017900">
    <property type="entry name" value="4Fe4S_Fe_S_CS"/>
</dbReference>
<dbReference type="GO" id="GO:0046872">
    <property type="term" value="F:metal ion binding"/>
    <property type="evidence" value="ECO:0007669"/>
    <property type="project" value="UniProtKB-KW"/>
</dbReference>
<dbReference type="OrthoDB" id="9769677at2"/>
<keyword evidence="5" id="KW-0411">Iron-sulfur</keyword>
<dbReference type="PROSITE" id="PS51379">
    <property type="entry name" value="4FE4S_FER_2"/>
    <property type="match status" value="1"/>
</dbReference>
<evidence type="ECO:0000313" key="7">
    <source>
        <dbReference type="EMBL" id="SHN67055.1"/>
    </source>
</evidence>
<dbReference type="GO" id="GO:0016491">
    <property type="term" value="F:oxidoreductase activity"/>
    <property type="evidence" value="ECO:0007669"/>
    <property type="project" value="UniProtKB-KW"/>
</dbReference>
<dbReference type="RefSeq" id="WP_072697417.1">
    <property type="nucleotide sequence ID" value="NZ_FRDI01000008.1"/>
</dbReference>